<dbReference type="RefSeq" id="WP_166090660.1">
    <property type="nucleotide sequence ID" value="NZ_CP096255.1"/>
</dbReference>
<sequence length="203" mass="22019">MEAVILQYRKFIAPGLAIALIMASAPVVALKQPDYLPSHLAQAVAVAVGFGYFYWFQLWKAYPDRFQRALLILAFAAPLDNLLAIKAIRKTLMDGNVALEVFRPVLLLLIASAIGTAILRPPKRPSPILTVSAALALASWIVSSAAATDPAYGWRVGSSKSSSPLSSSMRMPRTRQIAPSSFMPCFFSAWALPSSRSVSRRPS</sequence>
<name>A0A8T5VB64_9BRAD</name>
<accession>A0A8T5VB64</accession>
<evidence type="ECO:0000313" key="1">
    <source>
        <dbReference type="EMBL" id="UPT85171.1"/>
    </source>
</evidence>
<dbReference type="EMBL" id="CP096255">
    <property type="protein sequence ID" value="UPT85171.1"/>
    <property type="molecule type" value="Genomic_DNA"/>
</dbReference>
<dbReference type="Proteomes" id="UP000551709">
    <property type="component" value="Chromosome"/>
</dbReference>
<organism evidence="1 2">
    <name type="scientific">Bradyrhizobium barranii subsp. apii</name>
    <dbReference type="NCBI Taxonomy" id="2819348"/>
    <lineage>
        <taxon>Bacteria</taxon>
        <taxon>Pseudomonadati</taxon>
        <taxon>Pseudomonadota</taxon>
        <taxon>Alphaproteobacteria</taxon>
        <taxon>Hyphomicrobiales</taxon>
        <taxon>Nitrobacteraceae</taxon>
        <taxon>Bradyrhizobium</taxon>
        <taxon>Bradyrhizobium barranii</taxon>
    </lineage>
</organism>
<protein>
    <submittedName>
        <fullName evidence="1">Uncharacterized protein</fullName>
    </submittedName>
</protein>
<proteinExistence type="predicted"/>
<dbReference type="AlphaFoldDB" id="A0A8T5VB64"/>
<gene>
    <name evidence="1" type="ORF">HAP41_0000033320</name>
</gene>
<evidence type="ECO:0000313" key="2">
    <source>
        <dbReference type="Proteomes" id="UP000551709"/>
    </source>
</evidence>
<reference evidence="1 2" key="1">
    <citation type="journal article" date="2017" name="Syst. Appl. Microbiol.">
        <title>Soybeans inoculated with root zone soils of Canadian native legumes harbour diverse and novel Bradyrhizobium spp. that possess agricultural potential.</title>
        <authorList>
            <person name="Bromfield E.S.P."/>
            <person name="Cloutier S."/>
            <person name="Tambong J.T."/>
            <person name="Tran Thi T.V."/>
        </authorList>
    </citation>
    <scope>NUCLEOTIDE SEQUENCE [LARGE SCALE GENOMIC DNA]</scope>
    <source>
        <strain evidence="1 2">1S5</strain>
    </source>
</reference>